<reference evidence="2 3" key="1">
    <citation type="submission" date="2014-08" db="EMBL/GenBank/DDBJ databases">
        <authorList>
            <person name="Sibley D."/>
            <person name="Venepally P."/>
            <person name="Karamycheva S."/>
            <person name="Hadjithomas M."/>
            <person name="Khan A."/>
            <person name="Brunk B."/>
            <person name="Roos D."/>
            <person name="Caler E."/>
            <person name="Lorenzi H."/>
        </authorList>
    </citation>
    <scope>NUCLEOTIDE SEQUENCE [LARGE SCALE GENOMIC DNA]</scope>
    <source>
        <strain evidence="2 3">VAND</strain>
    </source>
</reference>
<dbReference type="Proteomes" id="UP000028840">
    <property type="component" value="Unassembled WGS sequence"/>
</dbReference>
<sequence>MLLNSEANCGEKATPKFFLSDLGRHEPVTNVGERREELDEEHRPGERTGNSEEKRREDEDARRSATREKSNAEGDVQDG</sequence>
<dbReference type="EMBL" id="AEYJ02001722">
    <property type="protein sequence ID" value="KFH00075.1"/>
    <property type="molecule type" value="Genomic_DNA"/>
</dbReference>
<evidence type="ECO:0000256" key="1">
    <source>
        <dbReference type="SAM" id="MobiDB-lite"/>
    </source>
</evidence>
<reference evidence="2 3" key="2">
    <citation type="journal article" date="2015" name="Eukaryot. Cell">
        <title>Genetic mapping reveals that sinefungin resistance in Toxoplasma gondii is controlled by a putative amino acid transporter locus that can be used as a negative selectable marker.</title>
        <authorList>
            <person name="Behnke M.S."/>
            <person name="Khan A."/>
            <person name="Sibley L.D."/>
        </authorList>
    </citation>
    <scope>NUCLEOTIDE SEQUENCE [LARGE SCALE GENOMIC DNA]</scope>
    <source>
        <strain evidence="2 3">VAND</strain>
    </source>
</reference>
<dbReference type="VEuPathDB" id="ToxoDB:TGVAND_356310"/>
<evidence type="ECO:0000313" key="3">
    <source>
        <dbReference type="Proteomes" id="UP000028840"/>
    </source>
</evidence>
<feature type="region of interest" description="Disordered" evidence="1">
    <location>
        <begin position="1"/>
        <end position="79"/>
    </location>
</feature>
<protein>
    <submittedName>
        <fullName evidence="2">Uncharacterized protein</fullName>
    </submittedName>
</protein>
<gene>
    <name evidence="2" type="ORF">TGVAND_356310</name>
</gene>
<proteinExistence type="predicted"/>
<dbReference type="AlphaFoldDB" id="A0A086PI93"/>
<accession>A0A086PI93</accession>
<organism evidence="2 3">
    <name type="scientific">Toxoplasma gondii VAND</name>
    <dbReference type="NCBI Taxonomy" id="933077"/>
    <lineage>
        <taxon>Eukaryota</taxon>
        <taxon>Sar</taxon>
        <taxon>Alveolata</taxon>
        <taxon>Apicomplexa</taxon>
        <taxon>Conoidasida</taxon>
        <taxon>Coccidia</taxon>
        <taxon>Eucoccidiorida</taxon>
        <taxon>Eimeriorina</taxon>
        <taxon>Sarcocystidae</taxon>
        <taxon>Toxoplasma</taxon>
    </lineage>
</organism>
<feature type="compositionally biased region" description="Basic and acidic residues" evidence="1">
    <location>
        <begin position="22"/>
        <end position="72"/>
    </location>
</feature>
<name>A0A086PI93_TOXGO</name>
<comment type="caution">
    <text evidence="2">The sequence shown here is derived from an EMBL/GenBank/DDBJ whole genome shotgun (WGS) entry which is preliminary data.</text>
</comment>
<evidence type="ECO:0000313" key="2">
    <source>
        <dbReference type="EMBL" id="KFH00075.1"/>
    </source>
</evidence>